<accession>A0A4C1ZI49</accession>
<organism evidence="1 2">
    <name type="scientific">Eumeta variegata</name>
    <name type="common">Bagworm moth</name>
    <name type="synonym">Eumeta japonica</name>
    <dbReference type="NCBI Taxonomy" id="151549"/>
    <lineage>
        <taxon>Eukaryota</taxon>
        <taxon>Metazoa</taxon>
        <taxon>Ecdysozoa</taxon>
        <taxon>Arthropoda</taxon>
        <taxon>Hexapoda</taxon>
        <taxon>Insecta</taxon>
        <taxon>Pterygota</taxon>
        <taxon>Neoptera</taxon>
        <taxon>Endopterygota</taxon>
        <taxon>Lepidoptera</taxon>
        <taxon>Glossata</taxon>
        <taxon>Ditrysia</taxon>
        <taxon>Tineoidea</taxon>
        <taxon>Psychidae</taxon>
        <taxon>Oiketicinae</taxon>
        <taxon>Eumeta</taxon>
    </lineage>
</organism>
<protein>
    <submittedName>
        <fullName evidence="1">Uncharacterized protein</fullName>
    </submittedName>
</protein>
<evidence type="ECO:0000313" key="2">
    <source>
        <dbReference type="Proteomes" id="UP000299102"/>
    </source>
</evidence>
<dbReference type="AlphaFoldDB" id="A0A4C1ZI49"/>
<sequence length="98" mass="11093">MIISHPDNSLYVLECNMGLKFRINCGKAIPWSIWLRHKNKSARPARRLGVKYHTLTEYEREVAAFAAALHLVRQSSGSPLLLPSTSTRFPLTTYPIPS</sequence>
<dbReference type="EMBL" id="BGZK01001865">
    <property type="protein sequence ID" value="GBP87500.1"/>
    <property type="molecule type" value="Genomic_DNA"/>
</dbReference>
<gene>
    <name evidence="1" type="ORF">EVAR_57307_1</name>
</gene>
<comment type="caution">
    <text evidence="1">The sequence shown here is derived from an EMBL/GenBank/DDBJ whole genome shotgun (WGS) entry which is preliminary data.</text>
</comment>
<proteinExistence type="predicted"/>
<evidence type="ECO:0000313" key="1">
    <source>
        <dbReference type="EMBL" id="GBP87500.1"/>
    </source>
</evidence>
<reference evidence="1 2" key="1">
    <citation type="journal article" date="2019" name="Commun. Biol.">
        <title>The bagworm genome reveals a unique fibroin gene that provides high tensile strength.</title>
        <authorList>
            <person name="Kono N."/>
            <person name="Nakamura H."/>
            <person name="Ohtoshi R."/>
            <person name="Tomita M."/>
            <person name="Numata K."/>
            <person name="Arakawa K."/>
        </authorList>
    </citation>
    <scope>NUCLEOTIDE SEQUENCE [LARGE SCALE GENOMIC DNA]</scope>
</reference>
<keyword evidence="2" id="KW-1185">Reference proteome</keyword>
<name>A0A4C1ZI49_EUMVA</name>
<dbReference type="Proteomes" id="UP000299102">
    <property type="component" value="Unassembled WGS sequence"/>
</dbReference>